<sequence length="588" mass="64954">MPWAEVAVLELQTTASPLEPGAQAFGMVFQPIVRLDSQRVIAHEALMRPHDGQSPLALLDAARDVGRLGELETLAVRRATSCFDFAHGGLLFLNLSAHAVLHSPRRPQQVLESLQSCGYDLRRFVIEITERDIVEDSARLAHALGFLRAAGVRIALDDFGNGHSNFELWHELAPEFVKLDRYLVHRIHESAGRLSIVKALVQVAESLGTELVAEGVEDVQDLRILQDLGIPYAQGYLLGRPHVQVATQVSSGAFDTEGGKLPVLPRSTRNSSFRRITAEHLMIEAPYLLHDACNAEAEQLFRNNPQLPALPVVDSQGIPLGLLNRRVFNERMAMPFARELSGRKPCTMYMHSAPVVCDIGQSIDAMSEILLGEDQRYLSDGFIIVEDGRYRGVGASEALVRRVTELRIEAARYANPLTLLPGNIPITEHIGRLLESGQSFAAAYCDLNSFKPFNDQYGYFRGDRMIQLVATTLARHTDPRWDFVGHVGGDDFVVLLQSEDWQVRCERIVAEFNAAAIALFDPEDAARGSLEGEDRSGRYATFALTTLAIGVVYPLPGQFTSAEEIASLAASAKRQAKRQQRGVFVLSQ</sequence>
<dbReference type="SUPFAM" id="SSF55073">
    <property type="entry name" value="Nucleotide cyclase"/>
    <property type="match status" value="1"/>
</dbReference>
<dbReference type="CDD" id="cd01948">
    <property type="entry name" value="EAL"/>
    <property type="match status" value="1"/>
</dbReference>
<evidence type="ECO:0000313" key="3">
    <source>
        <dbReference type="EMBL" id="AER57317.1"/>
    </source>
</evidence>
<dbReference type="KEGG" id="psd:DSC_13365"/>
<dbReference type="InterPro" id="IPR046342">
    <property type="entry name" value="CBS_dom_sf"/>
</dbReference>
<dbReference type="AlphaFoldDB" id="G7USR6"/>
<protein>
    <submittedName>
        <fullName evidence="3">Diguanylate cyclase/phosphodiesterase</fullName>
    </submittedName>
</protein>
<dbReference type="NCBIfam" id="TIGR00254">
    <property type="entry name" value="GGDEF"/>
    <property type="match status" value="1"/>
</dbReference>
<feature type="domain" description="EAL" evidence="1">
    <location>
        <begin position="7"/>
        <end position="255"/>
    </location>
</feature>
<dbReference type="eggNOG" id="COG0517">
    <property type="taxonomic scope" value="Bacteria"/>
</dbReference>
<organism evidence="3 4">
    <name type="scientific">Pseudoxanthomonas spadix (strain BD-a59)</name>
    <dbReference type="NCBI Taxonomy" id="1045855"/>
    <lineage>
        <taxon>Bacteria</taxon>
        <taxon>Pseudomonadati</taxon>
        <taxon>Pseudomonadota</taxon>
        <taxon>Gammaproteobacteria</taxon>
        <taxon>Lysobacterales</taxon>
        <taxon>Lysobacteraceae</taxon>
        <taxon>Pseudoxanthomonas</taxon>
    </lineage>
</organism>
<proteinExistence type="predicted"/>
<dbReference type="HOGENOM" id="CLU_015702_2_1_6"/>
<dbReference type="PROSITE" id="PS50887">
    <property type="entry name" value="GGDEF"/>
    <property type="match status" value="1"/>
</dbReference>
<dbReference type="InterPro" id="IPR001633">
    <property type="entry name" value="EAL_dom"/>
</dbReference>
<dbReference type="Pfam" id="PF00990">
    <property type="entry name" value="GGDEF"/>
    <property type="match status" value="1"/>
</dbReference>
<dbReference type="InterPro" id="IPR050706">
    <property type="entry name" value="Cyclic-di-GMP_PDE-like"/>
</dbReference>
<dbReference type="EMBL" id="CP003093">
    <property type="protein sequence ID" value="AER57317.1"/>
    <property type="molecule type" value="Genomic_DNA"/>
</dbReference>
<dbReference type="PANTHER" id="PTHR33121:SF76">
    <property type="entry name" value="SIGNALING PROTEIN"/>
    <property type="match status" value="1"/>
</dbReference>
<dbReference type="InterPro" id="IPR035919">
    <property type="entry name" value="EAL_sf"/>
</dbReference>
<dbReference type="SUPFAM" id="SSF141868">
    <property type="entry name" value="EAL domain-like"/>
    <property type="match status" value="1"/>
</dbReference>
<gene>
    <name evidence="3" type="ordered locus">DSC_13365</name>
</gene>
<dbReference type="eggNOG" id="COG2199">
    <property type="taxonomic scope" value="Bacteria"/>
</dbReference>
<dbReference type="SMART" id="SM00267">
    <property type="entry name" value="GGDEF"/>
    <property type="match status" value="1"/>
</dbReference>
<dbReference type="CDD" id="cd04598">
    <property type="entry name" value="CBS_pair_GGDEF_EAL"/>
    <property type="match status" value="1"/>
</dbReference>
<reference evidence="3 4" key="1">
    <citation type="journal article" date="2012" name="J. Bacteriol.">
        <title>Complete Genome Sequence of the BTEX-Degrading Bacterium Pseudoxanthomonas spadix BD-a59.</title>
        <authorList>
            <person name="Lee S.H."/>
            <person name="Jin H.M."/>
            <person name="Lee H.J."/>
            <person name="Kim J.M."/>
            <person name="Jeon C.O."/>
        </authorList>
    </citation>
    <scope>NUCLEOTIDE SEQUENCE [LARGE SCALE GENOMIC DNA]</scope>
    <source>
        <strain evidence="3 4">BD-a59</strain>
    </source>
</reference>
<dbReference type="eggNOG" id="COG2200">
    <property type="taxonomic scope" value="Bacteria"/>
</dbReference>
<dbReference type="Proteomes" id="UP000005870">
    <property type="component" value="Chromosome"/>
</dbReference>
<dbReference type="GO" id="GO:0071111">
    <property type="term" value="F:cyclic-guanylate-specific phosphodiesterase activity"/>
    <property type="evidence" value="ECO:0007669"/>
    <property type="project" value="InterPro"/>
</dbReference>
<dbReference type="SMART" id="SM00052">
    <property type="entry name" value="EAL"/>
    <property type="match status" value="1"/>
</dbReference>
<dbReference type="Gene3D" id="3.30.70.270">
    <property type="match status" value="1"/>
</dbReference>
<dbReference type="PROSITE" id="PS50883">
    <property type="entry name" value="EAL"/>
    <property type="match status" value="1"/>
</dbReference>
<dbReference type="PANTHER" id="PTHR33121">
    <property type="entry name" value="CYCLIC DI-GMP PHOSPHODIESTERASE PDEF"/>
    <property type="match status" value="1"/>
</dbReference>
<dbReference type="InterPro" id="IPR029787">
    <property type="entry name" value="Nucleotide_cyclase"/>
</dbReference>
<dbReference type="SUPFAM" id="SSF54631">
    <property type="entry name" value="CBS-domain pair"/>
    <property type="match status" value="1"/>
</dbReference>
<dbReference type="InterPro" id="IPR000160">
    <property type="entry name" value="GGDEF_dom"/>
</dbReference>
<name>G7USR6_PSEUP</name>
<evidence type="ECO:0000259" key="2">
    <source>
        <dbReference type="PROSITE" id="PS50887"/>
    </source>
</evidence>
<keyword evidence="4" id="KW-1185">Reference proteome</keyword>
<dbReference type="Gene3D" id="3.20.20.450">
    <property type="entry name" value="EAL domain"/>
    <property type="match status" value="1"/>
</dbReference>
<dbReference type="CDD" id="cd01949">
    <property type="entry name" value="GGDEF"/>
    <property type="match status" value="1"/>
</dbReference>
<dbReference type="InterPro" id="IPR043128">
    <property type="entry name" value="Rev_trsase/Diguanyl_cyclase"/>
</dbReference>
<dbReference type="STRING" id="1045855.DSC_13365"/>
<evidence type="ECO:0000259" key="1">
    <source>
        <dbReference type="PROSITE" id="PS50883"/>
    </source>
</evidence>
<evidence type="ECO:0000313" key="4">
    <source>
        <dbReference type="Proteomes" id="UP000005870"/>
    </source>
</evidence>
<dbReference type="Pfam" id="PF00563">
    <property type="entry name" value="EAL"/>
    <property type="match status" value="1"/>
</dbReference>
<accession>G7USR6</accession>
<feature type="domain" description="GGDEF" evidence="2">
    <location>
        <begin position="438"/>
        <end position="588"/>
    </location>
</feature>